<dbReference type="NCBIfam" id="TIGR00756">
    <property type="entry name" value="PPR"/>
    <property type="match status" value="3"/>
</dbReference>
<organism evidence="4 5">
    <name type="scientific">Camellia sinensis</name>
    <name type="common">Tea plant</name>
    <name type="synonym">Thea sinensis</name>
    <dbReference type="NCBI Taxonomy" id="4442"/>
    <lineage>
        <taxon>Eukaryota</taxon>
        <taxon>Viridiplantae</taxon>
        <taxon>Streptophyta</taxon>
        <taxon>Embryophyta</taxon>
        <taxon>Tracheophyta</taxon>
        <taxon>Spermatophyta</taxon>
        <taxon>Magnoliopsida</taxon>
        <taxon>eudicotyledons</taxon>
        <taxon>Gunneridae</taxon>
        <taxon>Pentapetalae</taxon>
        <taxon>asterids</taxon>
        <taxon>Ericales</taxon>
        <taxon>Theaceae</taxon>
        <taxon>Camellia</taxon>
    </lineage>
</organism>
<feature type="region of interest" description="Disordered" evidence="3">
    <location>
        <begin position="1"/>
        <end position="82"/>
    </location>
</feature>
<dbReference type="Pfam" id="PF01535">
    <property type="entry name" value="PPR"/>
    <property type="match status" value="2"/>
</dbReference>
<comment type="caution">
    <text evidence="4">The sequence shown here is derived from an EMBL/GenBank/DDBJ whole genome shotgun (WGS) entry which is preliminary data.</text>
</comment>
<feature type="compositionally biased region" description="Pro residues" evidence="3">
    <location>
        <begin position="8"/>
        <end position="19"/>
    </location>
</feature>
<accession>A0A7J7IA70</accession>
<dbReference type="GO" id="GO:0009658">
    <property type="term" value="P:chloroplast organization"/>
    <property type="evidence" value="ECO:0007669"/>
    <property type="project" value="InterPro"/>
</dbReference>
<evidence type="ECO:0008006" key="6">
    <source>
        <dbReference type="Google" id="ProtNLM"/>
    </source>
</evidence>
<evidence type="ECO:0000313" key="4">
    <source>
        <dbReference type="EMBL" id="KAF5961088.1"/>
    </source>
</evidence>
<name>A0A7J7IA70_CAMSI</name>
<feature type="compositionally biased region" description="Basic residues" evidence="3">
    <location>
        <begin position="44"/>
        <end position="60"/>
    </location>
</feature>
<dbReference type="Pfam" id="PF13812">
    <property type="entry name" value="PPR_3"/>
    <property type="match status" value="1"/>
</dbReference>
<sequence>METASTGPPCPRLPTPPTTTQPNTDKIKQKLLHKGVYPTPKIIHTLRKKHLQKSLRKSNRRLASQSQSQSQPPLTDSQKQSIAEESHFQTLKAEYKNFTKSISAKTRDDDGVLPMVGKPWERLERVQFRELSSSSREYCGDKLKSQPLRELSEILQKGWLLDNDVVFEQGSLKGERKIWAPPKRSEAEAIRFLVDKLSGMELSMKDWKLSWMMKKSGLQFTEGQLLKIVEGLGYKGQWRHALSVVEWVYSFKEHRHYKSRFVYTKLLAVLGKARRPREALQIFDLMRVLNACVPTHQWKGVSWVFGQLRKNGLKPNGATYGLAMEVMLRSGKYDRVQEFFEKMRRSGEAPKALTYKVLVRAFWEEGKVDEAVKVVRDMEQRGVFGIACVYYELACCLCNNGRWQEAMLEVEKLKKLPRTKPLEVTFTGMIMSSMDGGCVHDCISIFQHIKDHFVLDIGIINAILKVYGRNDMFSEAKELFEDIKRAKSDSNHSLDGFGSSLIPDAYTYSTMLETSASALQWEYFEYVYREMALSGYQLDHSKHTFLLVEASRAGKFYLLEHAFDTMLEAGEIPHPSVFTELICQAIIQHDFERVVGIINAMAHAPFQVSEKQWTDLFECNGDRISEKSLKELLDALSNFDLPMEATVSNLSKSLLCFCRSNNWREISSPVAFDDVSVDQSPLVGNNGRLGCDENINVHNFQQILLKMILIQMIY</sequence>
<dbReference type="InterPro" id="IPR044645">
    <property type="entry name" value="DG1/EMB2279-like"/>
</dbReference>
<dbReference type="AlphaFoldDB" id="A0A7J7IA70"/>
<dbReference type="PANTHER" id="PTHR46935:SF2">
    <property type="entry name" value="PENTACOTRIPEPTIDE-REPEAT REGION OF PRORP DOMAIN-CONTAINING PROTEIN"/>
    <property type="match status" value="1"/>
</dbReference>
<keyword evidence="5" id="KW-1185">Reference proteome</keyword>
<feature type="compositionally biased region" description="Polar residues" evidence="3">
    <location>
        <begin position="72"/>
        <end position="81"/>
    </location>
</feature>
<protein>
    <recommendedName>
        <fullName evidence="6">Pentacotripeptide-repeat region of PRORP domain-containing protein</fullName>
    </recommendedName>
</protein>
<evidence type="ECO:0000256" key="1">
    <source>
        <dbReference type="ARBA" id="ARBA00022737"/>
    </source>
</evidence>
<dbReference type="InterPro" id="IPR011990">
    <property type="entry name" value="TPR-like_helical_dom_sf"/>
</dbReference>
<dbReference type="PROSITE" id="PS51375">
    <property type="entry name" value="PPR"/>
    <property type="match status" value="2"/>
</dbReference>
<evidence type="ECO:0000256" key="2">
    <source>
        <dbReference type="PROSITE-ProRule" id="PRU00708"/>
    </source>
</evidence>
<feature type="repeat" description="PPR" evidence="2">
    <location>
        <begin position="351"/>
        <end position="385"/>
    </location>
</feature>
<proteinExistence type="predicted"/>
<dbReference type="GO" id="GO:0009507">
    <property type="term" value="C:chloroplast"/>
    <property type="evidence" value="ECO:0007669"/>
    <property type="project" value="TreeGrafter"/>
</dbReference>
<gene>
    <name evidence="4" type="ORF">HYC85_002297</name>
</gene>
<keyword evidence="1" id="KW-0677">Repeat</keyword>
<dbReference type="Proteomes" id="UP000593564">
    <property type="component" value="Unassembled WGS sequence"/>
</dbReference>
<dbReference type="InterPro" id="IPR002885">
    <property type="entry name" value="PPR_rpt"/>
</dbReference>
<dbReference type="EMBL" id="JACBKZ010000001">
    <property type="protein sequence ID" value="KAF5961088.1"/>
    <property type="molecule type" value="Genomic_DNA"/>
</dbReference>
<evidence type="ECO:0000313" key="5">
    <source>
        <dbReference type="Proteomes" id="UP000593564"/>
    </source>
</evidence>
<evidence type="ECO:0000256" key="3">
    <source>
        <dbReference type="SAM" id="MobiDB-lite"/>
    </source>
</evidence>
<feature type="repeat" description="PPR" evidence="2">
    <location>
        <begin position="316"/>
        <end position="350"/>
    </location>
</feature>
<dbReference type="Gene3D" id="1.25.40.10">
    <property type="entry name" value="Tetratricopeptide repeat domain"/>
    <property type="match status" value="4"/>
</dbReference>
<reference evidence="4 5" key="2">
    <citation type="submission" date="2020-07" db="EMBL/GenBank/DDBJ databases">
        <title>Genome assembly of wild tea tree DASZ reveals pedigree and selection history of tea varieties.</title>
        <authorList>
            <person name="Zhang W."/>
        </authorList>
    </citation>
    <scope>NUCLEOTIDE SEQUENCE [LARGE SCALE GENOMIC DNA]</scope>
    <source>
        <strain evidence="5">cv. G240</strain>
        <tissue evidence="4">Leaf</tissue>
    </source>
</reference>
<dbReference type="PANTHER" id="PTHR46935">
    <property type="entry name" value="OS01G0674700 PROTEIN"/>
    <property type="match status" value="1"/>
</dbReference>
<reference evidence="5" key="1">
    <citation type="journal article" date="2020" name="Nat. Commun.">
        <title>Genome assembly of wild tea tree DASZ reveals pedigree and selection history of tea varieties.</title>
        <authorList>
            <person name="Zhang W."/>
            <person name="Zhang Y."/>
            <person name="Qiu H."/>
            <person name="Guo Y."/>
            <person name="Wan H."/>
            <person name="Zhang X."/>
            <person name="Scossa F."/>
            <person name="Alseekh S."/>
            <person name="Zhang Q."/>
            <person name="Wang P."/>
            <person name="Xu L."/>
            <person name="Schmidt M.H."/>
            <person name="Jia X."/>
            <person name="Li D."/>
            <person name="Zhu A."/>
            <person name="Guo F."/>
            <person name="Chen W."/>
            <person name="Ni D."/>
            <person name="Usadel B."/>
            <person name="Fernie A.R."/>
            <person name="Wen W."/>
        </authorList>
    </citation>
    <scope>NUCLEOTIDE SEQUENCE [LARGE SCALE GENOMIC DNA]</scope>
    <source>
        <strain evidence="5">cv. G240</strain>
    </source>
</reference>